<evidence type="ECO:0000256" key="1">
    <source>
        <dbReference type="SAM" id="MobiDB-lite"/>
    </source>
</evidence>
<dbReference type="EMBL" id="JAWZYT010005436">
    <property type="protein sequence ID" value="KAK4290580.1"/>
    <property type="molecule type" value="Genomic_DNA"/>
</dbReference>
<feature type="region of interest" description="Disordered" evidence="1">
    <location>
        <begin position="45"/>
        <end position="93"/>
    </location>
</feature>
<dbReference type="Proteomes" id="UP001292094">
    <property type="component" value="Unassembled WGS sequence"/>
</dbReference>
<comment type="caution">
    <text evidence="2">The sequence shown here is derived from an EMBL/GenBank/DDBJ whole genome shotgun (WGS) entry which is preliminary data.</text>
</comment>
<protein>
    <submittedName>
        <fullName evidence="2">Uncharacterized protein</fullName>
    </submittedName>
</protein>
<proteinExistence type="predicted"/>
<sequence length="129" mass="14350">MTDGSCRDEFPRSIYGTLSRLHLPLHPPPPQEDPHHLPHPTIIITIQTPPSLPPSSPHHPYHPHHPTIPIDDLPHPTIHSPPSSSPSTPNLPHPTILITILTPPHHHNITTTSTTGVTRWGHNVDMRTF</sequence>
<evidence type="ECO:0000313" key="3">
    <source>
        <dbReference type="Proteomes" id="UP001292094"/>
    </source>
</evidence>
<gene>
    <name evidence="2" type="ORF">Pmani_036537</name>
</gene>
<name>A0AAE1NIC0_9EUCA</name>
<feature type="compositionally biased region" description="Low complexity" evidence="1">
    <location>
        <begin position="67"/>
        <end position="93"/>
    </location>
</feature>
<dbReference type="AlphaFoldDB" id="A0AAE1NIC0"/>
<organism evidence="2 3">
    <name type="scientific">Petrolisthes manimaculis</name>
    <dbReference type="NCBI Taxonomy" id="1843537"/>
    <lineage>
        <taxon>Eukaryota</taxon>
        <taxon>Metazoa</taxon>
        <taxon>Ecdysozoa</taxon>
        <taxon>Arthropoda</taxon>
        <taxon>Crustacea</taxon>
        <taxon>Multicrustacea</taxon>
        <taxon>Malacostraca</taxon>
        <taxon>Eumalacostraca</taxon>
        <taxon>Eucarida</taxon>
        <taxon>Decapoda</taxon>
        <taxon>Pleocyemata</taxon>
        <taxon>Anomura</taxon>
        <taxon>Galatheoidea</taxon>
        <taxon>Porcellanidae</taxon>
        <taxon>Petrolisthes</taxon>
    </lineage>
</organism>
<accession>A0AAE1NIC0</accession>
<evidence type="ECO:0000313" key="2">
    <source>
        <dbReference type="EMBL" id="KAK4290580.1"/>
    </source>
</evidence>
<reference evidence="2" key="1">
    <citation type="submission" date="2023-11" db="EMBL/GenBank/DDBJ databases">
        <title>Genome assemblies of two species of porcelain crab, Petrolisthes cinctipes and Petrolisthes manimaculis (Anomura: Porcellanidae).</title>
        <authorList>
            <person name="Angst P."/>
        </authorList>
    </citation>
    <scope>NUCLEOTIDE SEQUENCE</scope>
    <source>
        <strain evidence="2">PB745_02</strain>
        <tissue evidence="2">Gill</tissue>
    </source>
</reference>
<keyword evidence="3" id="KW-1185">Reference proteome</keyword>